<protein>
    <submittedName>
        <fullName evidence="2">Uncharacterized protein</fullName>
    </submittedName>
</protein>
<keyword evidence="3" id="KW-1185">Reference proteome</keyword>
<evidence type="ECO:0000256" key="1">
    <source>
        <dbReference type="SAM" id="Phobius"/>
    </source>
</evidence>
<organism evidence="2 3">
    <name type="scientific">Planococcus salinarum</name>
    <dbReference type="NCBI Taxonomy" id="622695"/>
    <lineage>
        <taxon>Bacteria</taxon>
        <taxon>Bacillati</taxon>
        <taxon>Bacillota</taxon>
        <taxon>Bacilli</taxon>
        <taxon>Bacillales</taxon>
        <taxon>Caryophanaceae</taxon>
        <taxon>Planococcus</taxon>
    </lineage>
</organism>
<keyword evidence="1" id="KW-0472">Membrane</keyword>
<reference evidence="2" key="1">
    <citation type="submission" date="2016-07" db="EMBL/GenBank/DDBJ databases">
        <title>Draft genome Planococcus salivarum.</title>
        <authorList>
            <person name="See-Too W.S."/>
        </authorList>
    </citation>
    <scope>NUCLEOTIDE SEQUENCE [LARGE SCALE GENOMIC DNA]</scope>
    <source>
        <strain evidence="2">DSM 23820</strain>
    </source>
</reference>
<evidence type="ECO:0000313" key="3">
    <source>
        <dbReference type="Proteomes" id="UP000242153"/>
    </source>
</evidence>
<gene>
    <name evidence="2" type="ORF">BB776_01585</name>
</gene>
<dbReference type="Proteomes" id="UP000242153">
    <property type="component" value="Unassembled WGS sequence"/>
</dbReference>
<feature type="transmembrane region" description="Helical" evidence="1">
    <location>
        <begin position="40"/>
        <end position="64"/>
    </location>
</feature>
<accession>A0ABX3D159</accession>
<keyword evidence="1" id="KW-1133">Transmembrane helix</keyword>
<evidence type="ECO:0000313" key="2">
    <source>
        <dbReference type="EMBL" id="OHX53896.1"/>
    </source>
</evidence>
<name>A0ABX3D159_9BACL</name>
<keyword evidence="1" id="KW-0812">Transmembrane</keyword>
<proteinExistence type="predicted"/>
<dbReference type="EMBL" id="MBQG01000055">
    <property type="protein sequence ID" value="OHX53896.1"/>
    <property type="molecule type" value="Genomic_DNA"/>
</dbReference>
<comment type="caution">
    <text evidence="2">The sequence shown here is derived from an EMBL/GenBank/DDBJ whole genome shotgun (WGS) entry which is preliminary data.</text>
</comment>
<sequence>MDILLKISYRMGTVNQLAIETKVKKKKDNDNPFADCFAEWSFTLAAEMLVSIIWYFIWNILLFIPRMLLRALSNLF</sequence>